<dbReference type="EMBL" id="MU853224">
    <property type="protein sequence ID" value="KAK4127380.1"/>
    <property type="molecule type" value="Genomic_DNA"/>
</dbReference>
<gene>
    <name evidence="2" type="ORF">N657DRAFT_208412</name>
</gene>
<feature type="region of interest" description="Disordered" evidence="1">
    <location>
        <begin position="112"/>
        <end position="140"/>
    </location>
</feature>
<reference evidence="2" key="2">
    <citation type="submission" date="2023-05" db="EMBL/GenBank/DDBJ databases">
        <authorList>
            <consortium name="Lawrence Berkeley National Laboratory"/>
            <person name="Steindorff A."/>
            <person name="Hensen N."/>
            <person name="Bonometti L."/>
            <person name="Westerberg I."/>
            <person name="Brannstrom I.O."/>
            <person name="Guillou S."/>
            <person name="Cros-Aarteil S."/>
            <person name="Calhoun S."/>
            <person name="Haridas S."/>
            <person name="Kuo A."/>
            <person name="Mondo S."/>
            <person name="Pangilinan J."/>
            <person name="Riley R."/>
            <person name="Labutti K."/>
            <person name="Andreopoulos B."/>
            <person name="Lipzen A."/>
            <person name="Chen C."/>
            <person name="Yanf M."/>
            <person name="Daum C."/>
            <person name="Ng V."/>
            <person name="Clum A."/>
            <person name="Ohm R."/>
            <person name="Martin F."/>
            <person name="Silar P."/>
            <person name="Natvig D."/>
            <person name="Lalanne C."/>
            <person name="Gautier V."/>
            <person name="Ament-Velasquez S.L."/>
            <person name="Kruys A."/>
            <person name="Hutchinson M.I."/>
            <person name="Powell A.J."/>
            <person name="Barry K."/>
            <person name="Miller A.N."/>
            <person name="Grigoriev I.V."/>
            <person name="Debuchy R."/>
            <person name="Gladieux P."/>
            <person name="Thoren M.H."/>
            <person name="Johannesson H."/>
        </authorList>
    </citation>
    <scope>NUCLEOTIDE SEQUENCE</scope>
    <source>
        <strain evidence="2">CBS 731.68</strain>
    </source>
</reference>
<protein>
    <submittedName>
        <fullName evidence="2">Uncharacterized protein</fullName>
    </submittedName>
</protein>
<comment type="caution">
    <text evidence="2">The sequence shown here is derived from an EMBL/GenBank/DDBJ whole genome shotgun (WGS) entry which is preliminary data.</text>
</comment>
<evidence type="ECO:0000256" key="1">
    <source>
        <dbReference type="SAM" id="MobiDB-lite"/>
    </source>
</evidence>
<proteinExistence type="predicted"/>
<dbReference type="RefSeq" id="XP_062651151.1">
    <property type="nucleotide sequence ID" value="XM_062786228.1"/>
</dbReference>
<name>A0AAN6U6K8_9PEZI</name>
<evidence type="ECO:0000313" key="3">
    <source>
        <dbReference type="Proteomes" id="UP001302602"/>
    </source>
</evidence>
<sequence>MTWLSGLAVQIHQSTLHSAKLPASFCLNRGELAILWDTRSADSSALLGRPTRKAELSEFLLVSAGLCPPVPSPAFHLHPLGSVVSAIPGAALQSRIRQMSRSRLIRRNLGGLHRSGGEIERSTANAKSPGREKSVNESCPHRHNISRRYAQSAPAAMKEGAAISACAS</sequence>
<keyword evidence="3" id="KW-1185">Reference proteome</keyword>
<organism evidence="2 3">
    <name type="scientific">Parathielavia appendiculata</name>
    <dbReference type="NCBI Taxonomy" id="2587402"/>
    <lineage>
        <taxon>Eukaryota</taxon>
        <taxon>Fungi</taxon>
        <taxon>Dikarya</taxon>
        <taxon>Ascomycota</taxon>
        <taxon>Pezizomycotina</taxon>
        <taxon>Sordariomycetes</taxon>
        <taxon>Sordariomycetidae</taxon>
        <taxon>Sordariales</taxon>
        <taxon>Chaetomiaceae</taxon>
        <taxon>Parathielavia</taxon>
    </lineage>
</organism>
<reference evidence="2" key="1">
    <citation type="journal article" date="2023" name="Mol. Phylogenet. Evol.">
        <title>Genome-scale phylogeny and comparative genomics of the fungal order Sordariales.</title>
        <authorList>
            <person name="Hensen N."/>
            <person name="Bonometti L."/>
            <person name="Westerberg I."/>
            <person name="Brannstrom I.O."/>
            <person name="Guillou S."/>
            <person name="Cros-Aarteil S."/>
            <person name="Calhoun S."/>
            <person name="Haridas S."/>
            <person name="Kuo A."/>
            <person name="Mondo S."/>
            <person name="Pangilinan J."/>
            <person name="Riley R."/>
            <person name="LaButti K."/>
            <person name="Andreopoulos B."/>
            <person name="Lipzen A."/>
            <person name="Chen C."/>
            <person name="Yan M."/>
            <person name="Daum C."/>
            <person name="Ng V."/>
            <person name="Clum A."/>
            <person name="Steindorff A."/>
            <person name="Ohm R.A."/>
            <person name="Martin F."/>
            <person name="Silar P."/>
            <person name="Natvig D.O."/>
            <person name="Lalanne C."/>
            <person name="Gautier V."/>
            <person name="Ament-Velasquez S.L."/>
            <person name="Kruys A."/>
            <person name="Hutchinson M.I."/>
            <person name="Powell A.J."/>
            <person name="Barry K."/>
            <person name="Miller A.N."/>
            <person name="Grigoriev I.V."/>
            <person name="Debuchy R."/>
            <person name="Gladieux P."/>
            <person name="Hiltunen Thoren M."/>
            <person name="Johannesson H."/>
        </authorList>
    </citation>
    <scope>NUCLEOTIDE SEQUENCE</scope>
    <source>
        <strain evidence="2">CBS 731.68</strain>
    </source>
</reference>
<evidence type="ECO:0000313" key="2">
    <source>
        <dbReference type="EMBL" id="KAK4127380.1"/>
    </source>
</evidence>
<accession>A0AAN6U6K8</accession>
<dbReference type="AlphaFoldDB" id="A0AAN6U6K8"/>
<dbReference type="GeneID" id="87822994"/>
<dbReference type="Proteomes" id="UP001302602">
    <property type="component" value="Unassembled WGS sequence"/>
</dbReference>